<dbReference type="Gene3D" id="3.40.395.10">
    <property type="entry name" value="Adenoviral Proteinase, Chain A"/>
    <property type="match status" value="1"/>
</dbReference>
<dbReference type="AlphaFoldDB" id="A0AA36EHW0"/>
<proteinExistence type="predicted"/>
<dbReference type="EMBL" id="OX465083">
    <property type="protein sequence ID" value="CAI9293995.1"/>
    <property type="molecule type" value="Genomic_DNA"/>
</dbReference>
<evidence type="ECO:0000313" key="1">
    <source>
        <dbReference type="EMBL" id="CAI9293995.1"/>
    </source>
</evidence>
<evidence type="ECO:0008006" key="3">
    <source>
        <dbReference type="Google" id="ProtNLM"/>
    </source>
</evidence>
<organism evidence="1 2">
    <name type="scientific">Lactuca saligna</name>
    <name type="common">Willowleaf lettuce</name>
    <dbReference type="NCBI Taxonomy" id="75948"/>
    <lineage>
        <taxon>Eukaryota</taxon>
        <taxon>Viridiplantae</taxon>
        <taxon>Streptophyta</taxon>
        <taxon>Embryophyta</taxon>
        <taxon>Tracheophyta</taxon>
        <taxon>Spermatophyta</taxon>
        <taxon>Magnoliopsida</taxon>
        <taxon>eudicotyledons</taxon>
        <taxon>Gunneridae</taxon>
        <taxon>Pentapetalae</taxon>
        <taxon>asterids</taxon>
        <taxon>campanulids</taxon>
        <taxon>Asterales</taxon>
        <taxon>Asteraceae</taxon>
        <taxon>Cichorioideae</taxon>
        <taxon>Cichorieae</taxon>
        <taxon>Lactucinae</taxon>
        <taxon>Lactuca</taxon>
    </lineage>
</organism>
<accession>A0AA36EHW0</accession>
<sequence length="182" mass="21581">MLLTNINYAMGRIFPVVDRSKYYLICFDLRVPTYFIIYHVTRNGSVEEIYGIKHIHVKKLLGNYLKTENYQKSTAFNKIKAHVMKMTWNVDKEGSDCGVYLLKHMEPYMAENEGPWDCGFTGKKQTDLLSLNNLRIKYMARLMKSEYNKHKSMLDEYEKAYERLDPLQISARMNEVKEIREK</sequence>
<evidence type="ECO:0000313" key="2">
    <source>
        <dbReference type="Proteomes" id="UP001177003"/>
    </source>
</evidence>
<reference evidence="1" key="1">
    <citation type="submission" date="2023-04" db="EMBL/GenBank/DDBJ databases">
        <authorList>
            <person name="Vijverberg K."/>
            <person name="Xiong W."/>
            <person name="Schranz E."/>
        </authorList>
    </citation>
    <scope>NUCLEOTIDE SEQUENCE</scope>
</reference>
<name>A0AA36EHW0_LACSI</name>
<keyword evidence="2" id="KW-1185">Reference proteome</keyword>
<dbReference type="Proteomes" id="UP001177003">
    <property type="component" value="Chromosome 7"/>
</dbReference>
<protein>
    <recommendedName>
        <fullName evidence="3">Ubiquitin-like protease family profile domain-containing protein</fullName>
    </recommendedName>
</protein>
<gene>
    <name evidence="1" type="ORF">LSALG_LOCUS32990</name>
</gene>